<protein>
    <submittedName>
        <fullName evidence="1">Uncharacterized protein</fullName>
    </submittedName>
</protein>
<keyword evidence="2" id="KW-1185">Reference proteome</keyword>
<name>A0A5B7GNT9_PORTR</name>
<proteinExistence type="predicted"/>
<sequence>MRTEIQQGQKQFPRKGKHRIPELGETLLIWLNSVALTQERIATSFNCAGYGKRTVHQPSI</sequence>
<evidence type="ECO:0000313" key="1">
    <source>
        <dbReference type="EMBL" id="MPC59165.1"/>
    </source>
</evidence>
<dbReference type="EMBL" id="VSRR010016317">
    <property type="protein sequence ID" value="MPC59165.1"/>
    <property type="molecule type" value="Genomic_DNA"/>
</dbReference>
<dbReference type="AlphaFoldDB" id="A0A5B7GNT9"/>
<evidence type="ECO:0000313" key="2">
    <source>
        <dbReference type="Proteomes" id="UP000324222"/>
    </source>
</evidence>
<comment type="caution">
    <text evidence="1">The sequence shown here is derived from an EMBL/GenBank/DDBJ whole genome shotgun (WGS) entry which is preliminary data.</text>
</comment>
<reference evidence="1 2" key="1">
    <citation type="submission" date="2019-05" db="EMBL/GenBank/DDBJ databases">
        <title>Another draft genome of Portunus trituberculatus and its Hox gene families provides insights of decapod evolution.</title>
        <authorList>
            <person name="Jeong J.-H."/>
            <person name="Song I."/>
            <person name="Kim S."/>
            <person name="Choi T."/>
            <person name="Kim D."/>
            <person name="Ryu S."/>
            <person name="Kim W."/>
        </authorList>
    </citation>
    <scope>NUCLEOTIDE SEQUENCE [LARGE SCALE GENOMIC DNA]</scope>
    <source>
        <tissue evidence="1">Muscle</tissue>
    </source>
</reference>
<organism evidence="1 2">
    <name type="scientific">Portunus trituberculatus</name>
    <name type="common">Swimming crab</name>
    <name type="synonym">Neptunus trituberculatus</name>
    <dbReference type="NCBI Taxonomy" id="210409"/>
    <lineage>
        <taxon>Eukaryota</taxon>
        <taxon>Metazoa</taxon>
        <taxon>Ecdysozoa</taxon>
        <taxon>Arthropoda</taxon>
        <taxon>Crustacea</taxon>
        <taxon>Multicrustacea</taxon>
        <taxon>Malacostraca</taxon>
        <taxon>Eumalacostraca</taxon>
        <taxon>Eucarida</taxon>
        <taxon>Decapoda</taxon>
        <taxon>Pleocyemata</taxon>
        <taxon>Brachyura</taxon>
        <taxon>Eubrachyura</taxon>
        <taxon>Portunoidea</taxon>
        <taxon>Portunidae</taxon>
        <taxon>Portuninae</taxon>
        <taxon>Portunus</taxon>
    </lineage>
</organism>
<gene>
    <name evidence="1" type="ORF">E2C01_053180</name>
</gene>
<accession>A0A5B7GNT9</accession>
<dbReference type="Proteomes" id="UP000324222">
    <property type="component" value="Unassembled WGS sequence"/>
</dbReference>